<evidence type="ECO:0000259" key="1">
    <source>
        <dbReference type="PROSITE" id="PS50151"/>
    </source>
</evidence>
<dbReference type="PROSITE" id="PS50151">
    <property type="entry name" value="UVR"/>
    <property type="match status" value="1"/>
</dbReference>
<feature type="non-terminal residue" evidence="2">
    <location>
        <position position="1"/>
    </location>
</feature>
<comment type="caution">
    <text evidence="2">The sequence shown here is derived from an EMBL/GenBank/DDBJ whole genome shotgun (WGS) entry which is preliminary data.</text>
</comment>
<feature type="domain" description="UVR" evidence="1">
    <location>
        <begin position="1"/>
        <end position="25"/>
    </location>
</feature>
<name>A0A7C1B4Y7_9EURY</name>
<evidence type="ECO:0000313" key="2">
    <source>
        <dbReference type="EMBL" id="HDM36038.1"/>
    </source>
</evidence>
<dbReference type="Gene3D" id="4.10.860.10">
    <property type="entry name" value="UVR domain"/>
    <property type="match status" value="1"/>
</dbReference>
<organism evidence="2">
    <name type="scientific">Candidatus Syntropharchaeum butanivorans</name>
    <dbReference type="NCBI Taxonomy" id="1839936"/>
    <lineage>
        <taxon>Archaea</taxon>
        <taxon>Methanobacteriati</taxon>
        <taxon>Methanobacteriota</taxon>
        <taxon>Stenosarchaea group</taxon>
        <taxon>Methanomicrobia</taxon>
        <taxon>Methanosarcinales</taxon>
        <taxon>ANME-2 cluster</taxon>
        <taxon>Candidatus Syntropharchaeum</taxon>
    </lineage>
</organism>
<dbReference type="InterPro" id="IPR001943">
    <property type="entry name" value="UVR_dom"/>
</dbReference>
<dbReference type="EMBL" id="DQZR01000088">
    <property type="protein sequence ID" value="HDM36038.1"/>
    <property type="molecule type" value="Genomic_DNA"/>
</dbReference>
<dbReference type="AlphaFoldDB" id="A0A7C1B4Y7"/>
<dbReference type="Proteomes" id="UP000885863">
    <property type="component" value="Unassembled WGS sequence"/>
</dbReference>
<dbReference type="SUPFAM" id="SSF46600">
    <property type="entry name" value="C-terminal UvrC-binding domain of UvrB"/>
    <property type="match status" value="1"/>
</dbReference>
<reference evidence="2" key="1">
    <citation type="journal article" date="2020" name="mSystems">
        <title>Genome- and Community-Level Interaction Insights into Carbon Utilization and Element Cycling Functions of Hydrothermarchaeota in Hydrothermal Sediment.</title>
        <authorList>
            <person name="Zhou Z."/>
            <person name="Liu Y."/>
            <person name="Xu W."/>
            <person name="Pan J."/>
            <person name="Luo Z.H."/>
            <person name="Li M."/>
        </authorList>
    </citation>
    <scope>NUCLEOTIDE SEQUENCE [LARGE SCALE GENOMIC DNA]</scope>
    <source>
        <strain evidence="2">HyVt-185</strain>
    </source>
</reference>
<accession>A0A7C1B4Y7</accession>
<dbReference type="InterPro" id="IPR036876">
    <property type="entry name" value="UVR_dom_sf"/>
</dbReference>
<proteinExistence type="predicted"/>
<gene>
    <name evidence="2" type="ORF">ENG09_02110</name>
</gene>
<dbReference type="Pfam" id="PF02151">
    <property type="entry name" value="UVR"/>
    <property type="match status" value="1"/>
</dbReference>
<protein>
    <recommendedName>
        <fullName evidence="1">UVR domain-containing protein</fullName>
    </recommendedName>
</protein>
<sequence>RRAAEQLEFEKAAILRDEIIRLKGKSL</sequence>